<keyword evidence="5" id="KW-0732">Signal</keyword>
<dbReference type="SUPFAM" id="SSF63411">
    <property type="entry name" value="LuxS/MPP-like metallohydrolase"/>
    <property type="match status" value="2"/>
</dbReference>
<dbReference type="PANTHER" id="PTHR11851">
    <property type="entry name" value="METALLOPROTEASE"/>
    <property type="match status" value="1"/>
</dbReference>
<keyword evidence="3" id="KW-0645">Protease</keyword>
<evidence type="ECO:0000256" key="2">
    <source>
        <dbReference type="ARBA" id="ARBA00007261"/>
    </source>
</evidence>
<comment type="cofactor">
    <cofactor evidence="1">
        <name>Zn(2+)</name>
        <dbReference type="ChEBI" id="CHEBI:29105"/>
    </cofactor>
</comment>
<feature type="domain" description="Peptidase M16 N-terminal" evidence="6">
    <location>
        <begin position="48"/>
        <end position="193"/>
    </location>
</feature>
<protein>
    <submittedName>
        <fullName evidence="8">Peptidase M16</fullName>
    </submittedName>
</protein>
<keyword evidence="3" id="KW-0378">Hydrolase</keyword>
<evidence type="ECO:0000256" key="4">
    <source>
        <dbReference type="RuleBase" id="RU004447"/>
    </source>
</evidence>
<dbReference type="PROSITE" id="PS00143">
    <property type="entry name" value="INSULINASE"/>
    <property type="match status" value="1"/>
</dbReference>
<organism evidence="8 9">
    <name type="scientific">Sneathiella chinensis</name>
    <dbReference type="NCBI Taxonomy" id="349750"/>
    <lineage>
        <taxon>Bacteria</taxon>
        <taxon>Pseudomonadati</taxon>
        <taxon>Pseudomonadota</taxon>
        <taxon>Alphaproteobacteria</taxon>
        <taxon>Sneathiellales</taxon>
        <taxon>Sneathiellaceae</taxon>
        <taxon>Sneathiella</taxon>
    </lineage>
</organism>
<dbReference type="InterPro" id="IPR007863">
    <property type="entry name" value="Peptidase_M16_C"/>
</dbReference>
<dbReference type="InterPro" id="IPR011249">
    <property type="entry name" value="Metalloenz_LuxS/M16"/>
</dbReference>
<dbReference type="Pfam" id="PF00675">
    <property type="entry name" value="Peptidase_M16"/>
    <property type="match status" value="1"/>
</dbReference>
<evidence type="ECO:0000313" key="8">
    <source>
        <dbReference type="EMBL" id="GLQ05642.1"/>
    </source>
</evidence>
<evidence type="ECO:0000259" key="7">
    <source>
        <dbReference type="Pfam" id="PF05193"/>
    </source>
</evidence>
<evidence type="ECO:0000256" key="1">
    <source>
        <dbReference type="ARBA" id="ARBA00001947"/>
    </source>
</evidence>
<accession>A0ABQ5U099</accession>
<dbReference type="Proteomes" id="UP001161409">
    <property type="component" value="Unassembled WGS sequence"/>
</dbReference>
<comment type="similarity">
    <text evidence="2 4">Belongs to the peptidase M16 family.</text>
</comment>
<feature type="signal peptide" evidence="5">
    <location>
        <begin position="1"/>
        <end position="27"/>
    </location>
</feature>
<reference evidence="8" key="1">
    <citation type="journal article" date="2014" name="Int. J. Syst. Evol. Microbiol.">
        <title>Complete genome of a new Firmicutes species belonging to the dominant human colonic microbiota ('Ruminococcus bicirculans') reveals two chromosomes and a selective capacity to utilize plant glucans.</title>
        <authorList>
            <consortium name="NISC Comparative Sequencing Program"/>
            <person name="Wegmann U."/>
            <person name="Louis P."/>
            <person name="Goesmann A."/>
            <person name="Henrissat B."/>
            <person name="Duncan S.H."/>
            <person name="Flint H.J."/>
        </authorList>
    </citation>
    <scope>NUCLEOTIDE SEQUENCE</scope>
    <source>
        <strain evidence="8">NBRC 103408</strain>
    </source>
</reference>
<name>A0ABQ5U099_9PROT</name>
<dbReference type="RefSeq" id="WP_206374296.1">
    <property type="nucleotide sequence ID" value="NZ_BSNF01000001.1"/>
</dbReference>
<comment type="caution">
    <text evidence="8">The sequence shown here is derived from an EMBL/GenBank/DDBJ whole genome shotgun (WGS) entry which is preliminary data.</text>
</comment>
<gene>
    <name evidence="8" type="ORF">GCM10007924_08630</name>
</gene>
<dbReference type="InterPro" id="IPR001431">
    <property type="entry name" value="Pept_M16_Zn_BS"/>
</dbReference>
<proteinExistence type="inferred from homology"/>
<sequence length="453" mass="49848">MKNLKRSGTFFLAGMITSLVLSGPVRATEDIPTLFEPETTLLENGMQVVVLEDHRAPVVTHMVWYRIGSADEPKGKSGIAHFLEHLMFKGTDKVKPGEFSSIVARNGGQDNAFTSYDYTAYYQNASADKLPLLMELESDRMTNLRLSEEAVGAELQVVLEERSQRTDNNPGAQFSEQISAAQFLAHPYGTPVIGWRSELAALTTEDAKDWYKAYYAPNNAILVVVGDVKAEAVFDLARQYYGPKKAAPLPERARTQEPPQLAKRILVMRDKRVREPSWQQGYLAPSSRTGDIREVRALEVLNEILSGGVTSRLYSRLVVDDKIASSVGSYYRSGSFDPSTFTFYGAPANGHSVDDVEQGVKAILADVLEQGVTQEELDRAKGQMMAAAIYARDDISGAANIFGAALATGESLENIVNWPRQISEVTLEEVHQAARALLVEERSVVGKLLPEGK</sequence>
<dbReference type="PANTHER" id="PTHR11851:SF49">
    <property type="entry name" value="MITOCHONDRIAL-PROCESSING PEPTIDASE SUBUNIT ALPHA"/>
    <property type="match status" value="1"/>
</dbReference>
<feature type="domain" description="Peptidase M16 C-terminal" evidence="7">
    <location>
        <begin position="202"/>
        <end position="383"/>
    </location>
</feature>
<dbReference type="InterPro" id="IPR050361">
    <property type="entry name" value="MPP/UQCRC_Complex"/>
</dbReference>
<feature type="chain" id="PRO_5045948631" evidence="5">
    <location>
        <begin position="28"/>
        <end position="453"/>
    </location>
</feature>
<dbReference type="InterPro" id="IPR011765">
    <property type="entry name" value="Pept_M16_N"/>
</dbReference>
<evidence type="ECO:0000259" key="6">
    <source>
        <dbReference type="Pfam" id="PF00675"/>
    </source>
</evidence>
<dbReference type="Pfam" id="PF05193">
    <property type="entry name" value="Peptidase_M16_C"/>
    <property type="match status" value="1"/>
</dbReference>
<dbReference type="EMBL" id="BSNF01000001">
    <property type="protein sequence ID" value="GLQ05642.1"/>
    <property type="molecule type" value="Genomic_DNA"/>
</dbReference>
<evidence type="ECO:0000256" key="3">
    <source>
        <dbReference type="ARBA" id="ARBA00023049"/>
    </source>
</evidence>
<evidence type="ECO:0000256" key="5">
    <source>
        <dbReference type="SAM" id="SignalP"/>
    </source>
</evidence>
<evidence type="ECO:0000313" key="9">
    <source>
        <dbReference type="Proteomes" id="UP001161409"/>
    </source>
</evidence>
<dbReference type="Gene3D" id="3.30.830.10">
    <property type="entry name" value="Metalloenzyme, LuxS/M16 peptidase-like"/>
    <property type="match status" value="2"/>
</dbReference>
<reference evidence="8" key="2">
    <citation type="submission" date="2023-01" db="EMBL/GenBank/DDBJ databases">
        <title>Draft genome sequence of Sneathiella chinensis strain NBRC 103408.</title>
        <authorList>
            <person name="Sun Q."/>
            <person name="Mori K."/>
        </authorList>
    </citation>
    <scope>NUCLEOTIDE SEQUENCE</scope>
    <source>
        <strain evidence="8">NBRC 103408</strain>
    </source>
</reference>
<keyword evidence="9" id="KW-1185">Reference proteome</keyword>
<keyword evidence="3" id="KW-0482">Metalloprotease</keyword>